<dbReference type="OrthoDB" id="5379982at2"/>
<dbReference type="EMBL" id="VIFM01000146">
    <property type="protein sequence ID" value="TQF12283.1"/>
    <property type="molecule type" value="Genomic_DNA"/>
</dbReference>
<evidence type="ECO:0008006" key="4">
    <source>
        <dbReference type="Google" id="ProtNLM"/>
    </source>
</evidence>
<evidence type="ECO:0000256" key="1">
    <source>
        <dbReference type="SAM" id="MobiDB-lite"/>
    </source>
</evidence>
<dbReference type="AlphaFoldDB" id="A0A540WTE1"/>
<organism evidence="2 3">
    <name type="scientific">Myxococcus llanfairpwllgwyngyllgogerychwyrndrobwllllantysiliogogogochensis</name>
    <dbReference type="NCBI Taxonomy" id="2590453"/>
    <lineage>
        <taxon>Bacteria</taxon>
        <taxon>Pseudomonadati</taxon>
        <taxon>Myxococcota</taxon>
        <taxon>Myxococcia</taxon>
        <taxon>Myxococcales</taxon>
        <taxon>Cystobacterineae</taxon>
        <taxon>Myxococcaceae</taxon>
        <taxon>Myxococcus</taxon>
    </lineage>
</organism>
<sequence>MRLQVVTTALLALSACSRTTEGPSPAVERIVNPRARVSELPQLCNAQGGQTGWSLEVVGKRFTPVPGEALTDTPTVELPVVTLRGPSTYTLTRSQVFYVRPELLVLNVPTRDSTPPVELAPGTYEVEVANPLGGTGSLPDAVRVVPPPTVTRVVPPVDGYTATGTNPIVIEGSDFQPGSSPIIVLRREGETDLPLFFVTVVSTTRIESEIPPGTPEGLYDLVVTQPEGCADTAPGAVDLRYPHLGALTLTPRSGGELSNTSIRLFNAPTGDQRGFTDAPELFVLASLKTAPSVLQRIPLRAVRRVSANEVTAELPTCSGFEEPVSDPKCPNGLAPGGPYALEVIDPSGAVGAVPASEGFTVVAEPTATRTSDDGAAPLPGALLP</sequence>
<feature type="region of interest" description="Disordered" evidence="1">
    <location>
        <begin position="365"/>
        <end position="384"/>
    </location>
</feature>
<gene>
    <name evidence="2" type="ORF">FJV41_29970</name>
</gene>
<evidence type="ECO:0000313" key="3">
    <source>
        <dbReference type="Proteomes" id="UP000315369"/>
    </source>
</evidence>
<evidence type="ECO:0000313" key="2">
    <source>
        <dbReference type="EMBL" id="TQF12283.1"/>
    </source>
</evidence>
<dbReference type="Proteomes" id="UP000315369">
    <property type="component" value="Unassembled WGS sequence"/>
</dbReference>
<dbReference type="Gene3D" id="2.60.40.10">
    <property type="entry name" value="Immunoglobulins"/>
    <property type="match status" value="1"/>
</dbReference>
<dbReference type="InterPro" id="IPR013783">
    <property type="entry name" value="Ig-like_fold"/>
</dbReference>
<keyword evidence="3" id="KW-1185">Reference proteome</keyword>
<dbReference type="PROSITE" id="PS51257">
    <property type="entry name" value="PROKAR_LIPOPROTEIN"/>
    <property type="match status" value="1"/>
</dbReference>
<protein>
    <recommendedName>
        <fullName evidence="4">IPT/TIG domain-containing protein</fullName>
    </recommendedName>
</protein>
<reference evidence="2 3" key="1">
    <citation type="submission" date="2019-06" db="EMBL/GenBank/DDBJ databases">
        <authorList>
            <person name="Livingstone P."/>
            <person name="Whitworth D."/>
        </authorList>
    </citation>
    <scope>NUCLEOTIDE SEQUENCE [LARGE SCALE GENOMIC DNA]</scope>
    <source>
        <strain evidence="2 3">AM401</strain>
    </source>
</reference>
<dbReference type="InterPro" id="IPR014756">
    <property type="entry name" value="Ig_E-set"/>
</dbReference>
<comment type="caution">
    <text evidence="2">The sequence shown here is derived from an EMBL/GenBank/DDBJ whole genome shotgun (WGS) entry which is preliminary data.</text>
</comment>
<accession>A0A540WTE1</accession>
<dbReference type="SUPFAM" id="SSF81296">
    <property type="entry name" value="E set domains"/>
    <property type="match status" value="1"/>
</dbReference>
<proteinExistence type="predicted"/>
<dbReference type="RefSeq" id="WP_141646003.1">
    <property type="nucleotide sequence ID" value="NZ_VIFM01000146.1"/>
</dbReference>
<name>A0A540WTE1_9BACT</name>